<sequence length="426" mass="46508">MDSARTDRRGDELPPGSTLCGGQYTIDGYLNAGGFGVTYLAGDSLGRRVVIKECFPGAVCYRDNAQVWPRSRSTGGEFETILGLFEKEAQALAALQHPYIVGVHQYFRENGTAYMAMDFIEGRTLLDVIETEPHRLTPDEVKQLLIRLLQAVQYIHEHDILHRDISPDNILIDRDNLPVLIDFGAAREGATRVSRVLSKVLTVKDGYSPQEFYLAGSDQVRSSDLYALAATFYHVVGGQPPPSSHKRMAAVARNLADPLRPLEGVAGYDAHFIDAINQCLSIFPQQRLPSAAAWRDVIDRERRIKRALEQAARDEELDRRIRALVAEFRRDFVPVAPPAPAPAAAPTPPPTARPEPDTAGPAASDEVVAIDLAEAAAAEAPGPADDPADAPAAPAAPAKRPRGRLFSRIIRRRTGAAAQDTSWRTS</sequence>
<evidence type="ECO:0000313" key="8">
    <source>
        <dbReference type="Proteomes" id="UP000526408"/>
    </source>
</evidence>
<evidence type="ECO:0000259" key="6">
    <source>
        <dbReference type="PROSITE" id="PS50011"/>
    </source>
</evidence>
<feature type="compositionally biased region" description="Pro residues" evidence="5">
    <location>
        <begin position="335"/>
        <end position="353"/>
    </location>
</feature>
<name>A0A7X6JYG0_9RHOB</name>
<dbReference type="Gene3D" id="3.30.200.20">
    <property type="entry name" value="Phosphorylase Kinase, domain 1"/>
    <property type="match status" value="1"/>
</dbReference>
<dbReference type="PANTHER" id="PTHR43289">
    <property type="entry name" value="MITOGEN-ACTIVATED PROTEIN KINASE KINASE KINASE 20-RELATED"/>
    <property type="match status" value="1"/>
</dbReference>
<dbReference type="GO" id="GO:0004674">
    <property type="term" value="F:protein serine/threonine kinase activity"/>
    <property type="evidence" value="ECO:0007669"/>
    <property type="project" value="UniProtKB-KW"/>
</dbReference>
<dbReference type="Proteomes" id="UP000526408">
    <property type="component" value="Unassembled WGS sequence"/>
</dbReference>
<evidence type="ECO:0000256" key="3">
    <source>
        <dbReference type="ARBA" id="ARBA00022777"/>
    </source>
</evidence>
<keyword evidence="1" id="KW-0808">Transferase</keyword>
<keyword evidence="8" id="KW-1185">Reference proteome</keyword>
<dbReference type="InterPro" id="IPR011009">
    <property type="entry name" value="Kinase-like_dom_sf"/>
</dbReference>
<keyword evidence="7" id="KW-0723">Serine/threonine-protein kinase</keyword>
<keyword evidence="3 7" id="KW-0418">Kinase</keyword>
<feature type="compositionally biased region" description="Basic residues" evidence="5">
    <location>
        <begin position="399"/>
        <end position="414"/>
    </location>
</feature>
<dbReference type="PANTHER" id="PTHR43289:SF34">
    <property type="entry name" value="SERINE_THREONINE-PROTEIN KINASE YBDM-RELATED"/>
    <property type="match status" value="1"/>
</dbReference>
<feature type="domain" description="Protein kinase" evidence="6">
    <location>
        <begin position="24"/>
        <end position="304"/>
    </location>
</feature>
<organism evidence="7 8">
    <name type="scientific">Roseicyclus persicicus</name>
    <dbReference type="NCBI Taxonomy" id="2650661"/>
    <lineage>
        <taxon>Bacteria</taxon>
        <taxon>Pseudomonadati</taxon>
        <taxon>Pseudomonadota</taxon>
        <taxon>Alphaproteobacteria</taxon>
        <taxon>Rhodobacterales</taxon>
        <taxon>Roseobacteraceae</taxon>
        <taxon>Roseicyclus</taxon>
    </lineage>
</organism>
<evidence type="ECO:0000313" key="7">
    <source>
        <dbReference type="EMBL" id="NKX44429.1"/>
    </source>
</evidence>
<proteinExistence type="predicted"/>
<evidence type="ECO:0000256" key="1">
    <source>
        <dbReference type="ARBA" id="ARBA00022679"/>
    </source>
</evidence>
<dbReference type="InterPro" id="IPR000719">
    <property type="entry name" value="Prot_kinase_dom"/>
</dbReference>
<evidence type="ECO:0000256" key="5">
    <source>
        <dbReference type="SAM" id="MobiDB-lite"/>
    </source>
</evidence>
<dbReference type="CDD" id="cd14014">
    <property type="entry name" value="STKc_PknB_like"/>
    <property type="match status" value="1"/>
</dbReference>
<keyword evidence="4" id="KW-0067">ATP-binding</keyword>
<gene>
    <name evidence="7" type="ORF">HCU73_07480</name>
</gene>
<reference evidence="7 8" key="1">
    <citation type="submission" date="2020-04" db="EMBL/GenBank/DDBJ databases">
        <authorList>
            <person name="Yoon J."/>
        </authorList>
    </citation>
    <scope>NUCLEOTIDE SEQUENCE [LARGE SCALE GENOMIC DNA]</scope>
    <source>
        <strain evidence="7 8">KMU-115</strain>
    </source>
</reference>
<dbReference type="RefSeq" id="WP_168622802.1">
    <property type="nucleotide sequence ID" value="NZ_JAAZQQ010000002.1"/>
</dbReference>
<dbReference type="EMBL" id="JAAZQQ010000002">
    <property type="protein sequence ID" value="NKX44429.1"/>
    <property type="molecule type" value="Genomic_DNA"/>
</dbReference>
<dbReference type="GO" id="GO:0005524">
    <property type="term" value="F:ATP binding"/>
    <property type="evidence" value="ECO:0007669"/>
    <property type="project" value="UniProtKB-KW"/>
</dbReference>
<dbReference type="SUPFAM" id="SSF56112">
    <property type="entry name" value="Protein kinase-like (PK-like)"/>
    <property type="match status" value="1"/>
</dbReference>
<dbReference type="PROSITE" id="PS00109">
    <property type="entry name" value="PROTEIN_KINASE_TYR"/>
    <property type="match status" value="1"/>
</dbReference>
<dbReference type="Pfam" id="PF00069">
    <property type="entry name" value="Pkinase"/>
    <property type="match status" value="1"/>
</dbReference>
<dbReference type="Gene3D" id="1.10.510.10">
    <property type="entry name" value="Transferase(Phosphotransferase) domain 1"/>
    <property type="match status" value="1"/>
</dbReference>
<dbReference type="PROSITE" id="PS50011">
    <property type="entry name" value="PROTEIN_KINASE_DOM"/>
    <property type="match status" value="1"/>
</dbReference>
<evidence type="ECO:0000256" key="4">
    <source>
        <dbReference type="ARBA" id="ARBA00022840"/>
    </source>
</evidence>
<dbReference type="AlphaFoldDB" id="A0A7X6JYG0"/>
<feature type="compositionally biased region" description="Low complexity" evidence="5">
    <location>
        <begin position="373"/>
        <end position="398"/>
    </location>
</feature>
<keyword evidence="2" id="KW-0547">Nucleotide-binding</keyword>
<accession>A0A7X6JYG0</accession>
<feature type="region of interest" description="Disordered" evidence="5">
    <location>
        <begin position="335"/>
        <end position="426"/>
    </location>
</feature>
<protein>
    <submittedName>
        <fullName evidence="7">Serine/threonine protein kinase</fullName>
    </submittedName>
</protein>
<dbReference type="InterPro" id="IPR008266">
    <property type="entry name" value="Tyr_kinase_AS"/>
</dbReference>
<comment type="caution">
    <text evidence="7">The sequence shown here is derived from an EMBL/GenBank/DDBJ whole genome shotgun (WGS) entry which is preliminary data.</text>
</comment>
<evidence type="ECO:0000256" key="2">
    <source>
        <dbReference type="ARBA" id="ARBA00022741"/>
    </source>
</evidence>